<accession>A0A5J4VWF9</accession>
<dbReference type="Proteomes" id="UP000324800">
    <property type="component" value="Unassembled WGS sequence"/>
</dbReference>
<evidence type="ECO:0000313" key="2">
    <source>
        <dbReference type="Proteomes" id="UP000324800"/>
    </source>
</evidence>
<gene>
    <name evidence="1" type="ORF">EZS28_017412</name>
</gene>
<proteinExistence type="predicted"/>
<dbReference type="EMBL" id="SNRW01004534">
    <property type="protein sequence ID" value="KAA6387064.1"/>
    <property type="molecule type" value="Genomic_DNA"/>
</dbReference>
<name>A0A5J4VWF9_9EUKA</name>
<comment type="caution">
    <text evidence="1">The sequence shown here is derived from an EMBL/GenBank/DDBJ whole genome shotgun (WGS) entry which is preliminary data.</text>
</comment>
<dbReference type="AlphaFoldDB" id="A0A5J4VWF9"/>
<sequence length="111" mass="12941">MEKGTRCERIEQRDCRHPLQDARFERGETYNLTWRLEHFIGLLPRISPSNNPNKIITIPSIPVPEQTLLVQNIAIWNQTITNILHNSNGAGDYKLKKIILRQTSILRKIIE</sequence>
<organism evidence="1 2">
    <name type="scientific">Streblomastix strix</name>
    <dbReference type="NCBI Taxonomy" id="222440"/>
    <lineage>
        <taxon>Eukaryota</taxon>
        <taxon>Metamonada</taxon>
        <taxon>Preaxostyla</taxon>
        <taxon>Oxymonadida</taxon>
        <taxon>Streblomastigidae</taxon>
        <taxon>Streblomastix</taxon>
    </lineage>
</organism>
<reference evidence="1 2" key="1">
    <citation type="submission" date="2019-03" db="EMBL/GenBank/DDBJ databases">
        <title>Single cell metagenomics reveals metabolic interactions within the superorganism composed of flagellate Streblomastix strix and complex community of Bacteroidetes bacteria on its surface.</title>
        <authorList>
            <person name="Treitli S.C."/>
            <person name="Kolisko M."/>
            <person name="Husnik F."/>
            <person name="Keeling P."/>
            <person name="Hampl V."/>
        </authorList>
    </citation>
    <scope>NUCLEOTIDE SEQUENCE [LARGE SCALE GENOMIC DNA]</scope>
    <source>
        <strain evidence="1">ST1C</strain>
    </source>
</reference>
<evidence type="ECO:0000313" key="1">
    <source>
        <dbReference type="EMBL" id="KAA6387064.1"/>
    </source>
</evidence>
<protein>
    <submittedName>
        <fullName evidence="1">Uncharacterized protein</fullName>
    </submittedName>
</protein>